<dbReference type="InterPro" id="IPR037278">
    <property type="entry name" value="ARFGAP/RecO"/>
</dbReference>
<sequence length="254" mass="29382">MASLMLHSSAFVLKRQNFKEYDKLLTVYSEKKGKMEVVAIGARRIQSKLAGHLEPFALIDLIITPGKYRDRVTGSAILKNFDNLKSNFEKVTLASYFNENVDHLTRLHQADQHTFDLIKETYLALDCPNQTRDHDFKNQVLTVLSFLLKFISLQGFRPSFKNCFYCQSKIKEERNFISYTHLSIACPACREKEDNLENISPIALKVLRLMNQEKHYSFRINNLDDSVFQEIKGVVNKLVQAISEREIKSAKLIE</sequence>
<comment type="function">
    <text evidence="7">Involved in DNA repair and RecF pathway recombination.</text>
</comment>
<dbReference type="GO" id="GO:0006310">
    <property type="term" value="P:DNA recombination"/>
    <property type="evidence" value="ECO:0007669"/>
    <property type="project" value="UniProtKB-UniRule"/>
</dbReference>
<dbReference type="InterPro" id="IPR012340">
    <property type="entry name" value="NA-bd_OB-fold"/>
</dbReference>
<gene>
    <name evidence="7 9" type="primary">recO</name>
    <name evidence="9" type="ORF">COY66_05175</name>
</gene>
<dbReference type="SUPFAM" id="SSF57863">
    <property type="entry name" value="ArfGap/RecO-like zinc finger"/>
    <property type="match status" value="1"/>
</dbReference>
<comment type="caution">
    <text evidence="9">The sequence shown here is derived from an EMBL/GenBank/DDBJ whole genome shotgun (WGS) entry which is preliminary data.</text>
</comment>
<comment type="similarity">
    <text evidence="1 7">Belongs to the RecO family.</text>
</comment>
<dbReference type="InterPro" id="IPR022572">
    <property type="entry name" value="DNA_rep/recomb_RecO_N"/>
</dbReference>
<dbReference type="Gene3D" id="1.20.1440.120">
    <property type="entry name" value="Recombination protein O, C-terminal domain"/>
    <property type="match status" value="1"/>
</dbReference>
<keyword evidence="4 7" id="KW-0233">DNA recombination</keyword>
<dbReference type="InterPro" id="IPR042242">
    <property type="entry name" value="RecO_C"/>
</dbReference>
<dbReference type="Pfam" id="PF11967">
    <property type="entry name" value="RecO_N"/>
    <property type="match status" value="1"/>
</dbReference>
<evidence type="ECO:0000256" key="3">
    <source>
        <dbReference type="ARBA" id="ARBA00022763"/>
    </source>
</evidence>
<dbReference type="AlphaFoldDB" id="A0A2M7RI33"/>
<dbReference type="GO" id="GO:0006302">
    <property type="term" value="P:double-strand break repair"/>
    <property type="evidence" value="ECO:0007669"/>
    <property type="project" value="TreeGrafter"/>
</dbReference>
<dbReference type="InterPro" id="IPR003717">
    <property type="entry name" value="RecO"/>
</dbReference>
<dbReference type="Pfam" id="PF02565">
    <property type="entry name" value="RecO_C"/>
    <property type="match status" value="1"/>
</dbReference>
<dbReference type="PANTHER" id="PTHR33991">
    <property type="entry name" value="DNA REPAIR PROTEIN RECO"/>
    <property type="match status" value="1"/>
</dbReference>
<evidence type="ECO:0000313" key="10">
    <source>
        <dbReference type="Proteomes" id="UP000230779"/>
    </source>
</evidence>
<evidence type="ECO:0000313" key="9">
    <source>
        <dbReference type="EMBL" id="PIY96046.1"/>
    </source>
</evidence>
<organism evidence="9 10">
    <name type="scientific">Candidatus Kerfeldbacteria bacterium CG_4_10_14_0_8_um_filter_42_10</name>
    <dbReference type="NCBI Taxonomy" id="2014248"/>
    <lineage>
        <taxon>Bacteria</taxon>
        <taxon>Candidatus Kerfeldiibacteriota</taxon>
    </lineage>
</organism>
<dbReference type="EMBL" id="PFMD01000060">
    <property type="protein sequence ID" value="PIY96046.1"/>
    <property type="molecule type" value="Genomic_DNA"/>
</dbReference>
<evidence type="ECO:0000256" key="5">
    <source>
        <dbReference type="ARBA" id="ARBA00023204"/>
    </source>
</evidence>
<protein>
    <recommendedName>
        <fullName evidence="2 7">DNA repair protein RecO</fullName>
    </recommendedName>
    <alternativeName>
        <fullName evidence="6 7">Recombination protein O</fullName>
    </alternativeName>
</protein>
<keyword evidence="5 7" id="KW-0234">DNA repair</keyword>
<evidence type="ECO:0000256" key="1">
    <source>
        <dbReference type="ARBA" id="ARBA00007452"/>
    </source>
</evidence>
<proteinExistence type="inferred from homology"/>
<dbReference type="Gene3D" id="2.40.50.140">
    <property type="entry name" value="Nucleic acid-binding proteins"/>
    <property type="match status" value="1"/>
</dbReference>
<dbReference type="PANTHER" id="PTHR33991:SF1">
    <property type="entry name" value="DNA REPAIR PROTEIN RECO"/>
    <property type="match status" value="1"/>
</dbReference>
<dbReference type="Proteomes" id="UP000230779">
    <property type="component" value="Unassembled WGS sequence"/>
</dbReference>
<evidence type="ECO:0000259" key="8">
    <source>
        <dbReference type="Pfam" id="PF11967"/>
    </source>
</evidence>
<evidence type="ECO:0000256" key="7">
    <source>
        <dbReference type="HAMAP-Rule" id="MF_00201"/>
    </source>
</evidence>
<reference evidence="9 10" key="1">
    <citation type="submission" date="2017-09" db="EMBL/GenBank/DDBJ databases">
        <title>Depth-based differentiation of microbial function through sediment-hosted aquifers and enrichment of novel symbionts in the deep terrestrial subsurface.</title>
        <authorList>
            <person name="Probst A.J."/>
            <person name="Ladd B."/>
            <person name="Jarett J.K."/>
            <person name="Geller-Mcgrath D.E."/>
            <person name="Sieber C.M."/>
            <person name="Emerson J.B."/>
            <person name="Anantharaman K."/>
            <person name="Thomas B.C."/>
            <person name="Malmstrom R."/>
            <person name="Stieglmeier M."/>
            <person name="Klingl A."/>
            <person name="Woyke T."/>
            <person name="Ryan C.M."/>
            <person name="Banfield J.F."/>
        </authorList>
    </citation>
    <scope>NUCLEOTIDE SEQUENCE [LARGE SCALE GENOMIC DNA]</scope>
    <source>
        <strain evidence="9">CG_4_10_14_0_8_um_filter_42_10</strain>
    </source>
</reference>
<accession>A0A2M7RI33</accession>
<name>A0A2M7RI33_9BACT</name>
<keyword evidence="3 7" id="KW-0227">DNA damage</keyword>
<dbReference type="NCBIfam" id="TIGR00613">
    <property type="entry name" value="reco"/>
    <property type="match status" value="1"/>
</dbReference>
<dbReference type="HAMAP" id="MF_00201">
    <property type="entry name" value="RecO"/>
    <property type="match status" value="1"/>
</dbReference>
<dbReference type="SUPFAM" id="SSF50249">
    <property type="entry name" value="Nucleic acid-binding proteins"/>
    <property type="match status" value="1"/>
</dbReference>
<evidence type="ECO:0000256" key="4">
    <source>
        <dbReference type="ARBA" id="ARBA00023172"/>
    </source>
</evidence>
<dbReference type="GO" id="GO:0043590">
    <property type="term" value="C:bacterial nucleoid"/>
    <property type="evidence" value="ECO:0007669"/>
    <property type="project" value="TreeGrafter"/>
</dbReference>
<evidence type="ECO:0000256" key="6">
    <source>
        <dbReference type="ARBA" id="ARBA00033409"/>
    </source>
</evidence>
<feature type="domain" description="DNA replication/recombination mediator RecO N-terminal" evidence="8">
    <location>
        <begin position="6"/>
        <end position="78"/>
    </location>
</feature>
<evidence type="ECO:0000256" key="2">
    <source>
        <dbReference type="ARBA" id="ARBA00021310"/>
    </source>
</evidence>